<evidence type="ECO:0000259" key="10">
    <source>
        <dbReference type="PROSITE" id="PS51710"/>
    </source>
</evidence>
<proteinExistence type="inferred from homology"/>
<sequence length="425" mass="46513">MFVDQARIKIKAGDGGDGAVSFHREKYVAAGGPDGGDGGRGGDVVFQVDDNFSTLIDFRYKRKYVAQRGENGSGRNCTGKSAPPLVIKVPRGTVIREAKSGRIMADMSSDEPKVIARGGQGGKGNVHFATSTRQIPKFAKPGYPGEEFEVTLELKLLADVGLVGYPNVGKSTLISVVSAAKPKIANYHFTTLTPVLGVVRVDEERSFVMADIPGLIEGAGDGVGLGHEFLRHVERCRLIVHVVDVSGIEGRDPCEDFEVINAELAKFNEELAERPQIVAANKSDMATEEQIEKFRKYIEDKNIPFFCISAATTQGTAALMDKVSEVLDTLPPIREFEAEPIPQAELDEMLGVDKKFEVTVEDGIYFVDAPWIQPIMRTVDPDDYSSLQYFQRVLINSGIIAKLEEMGIQEGDTVNLEGFEFDFIN</sequence>
<evidence type="ECO:0000259" key="12">
    <source>
        <dbReference type="PROSITE" id="PS51883"/>
    </source>
</evidence>
<dbReference type="InterPro" id="IPR015349">
    <property type="entry name" value="OCT_dom"/>
</dbReference>
<evidence type="ECO:0000256" key="1">
    <source>
        <dbReference type="ARBA" id="ARBA00001946"/>
    </source>
</evidence>
<dbReference type="PROSITE" id="PS00905">
    <property type="entry name" value="GTP1_OBG"/>
    <property type="match status" value="1"/>
</dbReference>
<feature type="domain" description="OCT" evidence="11">
    <location>
        <begin position="348"/>
        <end position="425"/>
    </location>
</feature>
<dbReference type="GO" id="GO:0000287">
    <property type="term" value="F:magnesium ion binding"/>
    <property type="evidence" value="ECO:0007669"/>
    <property type="project" value="InterPro"/>
</dbReference>
<keyword evidence="5 9" id="KW-0547">Nucleotide-binding</keyword>
<organism evidence="13 14">
    <name type="scientific">Ruminococcus flavefaciens</name>
    <dbReference type="NCBI Taxonomy" id="1265"/>
    <lineage>
        <taxon>Bacteria</taxon>
        <taxon>Bacillati</taxon>
        <taxon>Bacillota</taxon>
        <taxon>Clostridia</taxon>
        <taxon>Eubacteriales</taxon>
        <taxon>Oscillospiraceae</taxon>
        <taxon>Ruminococcus</taxon>
    </lineage>
</organism>
<evidence type="ECO:0000256" key="6">
    <source>
        <dbReference type="ARBA" id="ARBA00022801"/>
    </source>
</evidence>
<dbReference type="NCBIfam" id="TIGR02729">
    <property type="entry name" value="Obg_CgtA"/>
    <property type="match status" value="1"/>
</dbReference>
<accession>A0A1H6HV12</accession>
<keyword evidence="6 9" id="KW-0378">Hydrolase</keyword>
<comment type="function">
    <text evidence="9">An essential GTPase which binds GTP, GDP and possibly (p)ppGpp with moderate affinity, with high nucleotide exchange rates and a fairly low GTP hydrolysis rate. Plays a role in control of the cell cycle, stress response, ribosome biogenesis and in those bacteria that undergo differentiation, in morphogenesis control.</text>
</comment>
<evidence type="ECO:0000313" key="14">
    <source>
        <dbReference type="Proteomes" id="UP000183190"/>
    </source>
</evidence>
<dbReference type="InterPro" id="IPR036346">
    <property type="entry name" value="GTP-bd_prot_GTP1/OBG_C_sf"/>
</dbReference>
<dbReference type="Gene3D" id="3.40.50.300">
    <property type="entry name" value="P-loop containing nucleotide triphosphate hydrolases"/>
    <property type="match status" value="1"/>
</dbReference>
<dbReference type="InterPro" id="IPR014100">
    <property type="entry name" value="GTP-bd_Obg/CgtA"/>
</dbReference>
<dbReference type="NCBIfam" id="TIGR03595">
    <property type="entry name" value="Obg_CgtA_exten"/>
    <property type="match status" value="1"/>
</dbReference>
<dbReference type="SUPFAM" id="SSF82051">
    <property type="entry name" value="Obg GTP-binding protein N-terminal domain"/>
    <property type="match status" value="1"/>
</dbReference>
<dbReference type="EMBL" id="FNWV01000001">
    <property type="protein sequence ID" value="SEH37876.1"/>
    <property type="molecule type" value="Genomic_DNA"/>
</dbReference>
<dbReference type="Pfam" id="PF09269">
    <property type="entry name" value="DUF1967"/>
    <property type="match status" value="1"/>
</dbReference>
<feature type="binding site" evidence="9">
    <location>
        <begin position="281"/>
        <end position="284"/>
    </location>
    <ligand>
        <name>GTP</name>
        <dbReference type="ChEBI" id="CHEBI:37565"/>
    </ligand>
</feature>
<dbReference type="InterPro" id="IPR006169">
    <property type="entry name" value="GTP1_OBG_dom"/>
</dbReference>
<dbReference type="SUPFAM" id="SSF102741">
    <property type="entry name" value="Obg GTP-binding protein C-terminal domain"/>
    <property type="match status" value="1"/>
</dbReference>
<keyword evidence="7 9" id="KW-0460">Magnesium</keyword>
<feature type="domain" description="Obg" evidence="12">
    <location>
        <begin position="1"/>
        <end position="157"/>
    </location>
</feature>
<dbReference type="HAMAP" id="MF_01454">
    <property type="entry name" value="GTPase_Obg"/>
    <property type="match status" value="1"/>
</dbReference>
<feature type="binding site" evidence="9">
    <location>
        <position position="171"/>
    </location>
    <ligand>
        <name>Mg(2+)</name>
        <dbReference type="ChEBI" id="CHEBI:18420"/>
    </ligand>
</feature>
<dbReference type="GO" id="GO:0003924">
    <property type="term" value="F:GTPase activity"/>
    <property type="evidence" value="ECO:0007669"/>
    <property type="project" value="UniProtKB-UniRule"/>
</dbReference>
<dbReference type="InterPro" id="IPR036726">
    <property type="entry name" value="GTP1_OBG_dom_sf"/>
</dbReference>
<dbReference type="Proteomes" id="UP000183190">
    <property type="component" value="Unassembled WGS sequence"/>
</dbReference>
<dbReference type="GO" id="GO:0042254">
    <property type="term" value="P:ribosome biogenesis"/>
    <property type="evidence" value="ECO:0007669"/>
    <property type="project" value="UniProtKB-UniRule"/>
</dbReference>
<dbReference type="Gene3D" id="3.30.300.350">
    <property type="entry name" value="GTP-binding protein OBG, C-terminal domain"/>
    <property type="match status" value="1"/>
</dbReference>
<reference evidence="13 14" key="1">
    <citation type="submission" date="2016-10" db="EMBL/GenBank/DDBJ databases">
        <authorList>
            <person name="de Groot N.N."/>
        </authorList>
    </citation>
    <scope>NUCLEOTIDE SEQUENCE [LARGE SCALE GENOMIC DNA]</scope>
    <source>
        <strain evidence="13 14">YAD2003</strain>
    </source>
</reference>
<gene>
    <name evidence="9" type="primary">obg</name>
    <name evidence="13" type="ORF">SAMN02910265_00176</name>
</gene>
<dbReference type="PRINTS" id="PR00326">
    <property type="entry name" value="GTP1OBG"/>
</dbReference>
<dbReference type="AlphaFoldDB" id="A0A1H6HV12"/>
<dbReference type="FunFam" id="2.70.210.12:FF:000001">
    <property type="entry name" value="GTPase Obg"/>
    <property type="match status" value="1"/>
</dbReference>
<evidence type="ECO:0000256" key="7">
    <source>
        <dbReference type="ARBA" id="ARBA00022842"/>
    </source>
</evidence>
<dbReference type="PANTHER" id="PTHR11702:SF31">
    <property type="entry name" value="MITOCHONDRIAL RIBOSOME-ASSOCIATED GTPASE 2"/>
    <property type="match status" value="1"/>
</dbReference>
<evidence type="ECO:0000256" key="2">
    <source>
        <dbReference type="ARBA" id="ARBA00007699"/>
    </source>
</evidence>
<dbReference type="CDD" id="cd01898">
    <property type="entry name" value="Obg"/>
    <property type="match status" value="1"/>
</dbReference>
<comment type="subunit">
    <text evidence="9">Monomer.</text>
</comment>
<dbReference type="Pfam" id="PF01018">
    <property type="entry name" value="GTP1_OBG"/>
    <property type="match status" value="1"/>
</dbReference>
<dbReference type="InterPro" id="IPR006074">
    <property type="entry name" value="GTP1-OBG_CS"/>
</dbReference>
<protein>
    <recommendedName>
        <fullName evidence="9">GTPase Obg</fullName>
        <ecNumber evidence="9">3.6.5.-</ecNumber>
    </recommendedName>
    <alternativeName>
        <fullName evidence="9">GTP-binding protein Obg</fullName>
    </alternativeName>
</protein>
<keyword evidence="3 9" id="KW-0963">Cytoplasm</keyword>
<dbReference type="InterPro" id="IPR045086">
    <property type="entry name" value="OBG_GTPase"/>
</dbReference>
<dbReference type="PROSITE" id="PS51881">
    <property type="entry name" value="OCT"/>
    <property type="match status" value="1"/>
</dbReference>
<evidence type="ECO:0000256" key="5">
    <source>
        <dbReference type="ARBA" id="ARBA00022741"/>
    </source>
</evidence>
<dbReference type="InterPro" id="IPR031167">
    <property type="entry name" value="G_OBG"/>
</dbReference>
<dbReference type="PANTHER" id="PTHR11702">
    <property type="entry name" value="DEVELOPMENTALLY REGULATED GTP-BINDING PROTEIN-RELATED"/>
    <property type="match status" value="1"/>
</dbReference>
<feature type="binding site" evidence="9">
    <location>
        <begin position="164"/>
        <end position="171"/>
    </location>
    <ligand>
        <name>GTP</name>
        <dbReference type="ChEBI" id="CHEBI:37565"/>
    </ligand>
</feature>
<dbReference type="PROSITE" id="PS51883">
    <property type="entry name" value="OBG"/>
    <property type="match status" value="1"/>
</dbReference>
<dbReference type="GO" id="GO:0005525">
    <property type="term" value="F:GTP binding"/>
    <property type="evidence" value="ECO:0007669"/>
    <property type="project" value="UniProtKB-UniRule"/>
</dbReference>
<comment type="similarity">
    <text evidence="2 9">Belongs to the TRAFAC class OBG-HflX-like GTPase superfamily. OBG GTPase family.</text>
</comment>
<dbReference type="InterPro" id="IPR006073">
    <property type="entry name" value="GTP-bd"/>
</dbReference>
<dbReference type="PROSITE" id="PS51710">
    <property type="entry name" value="G_OBG"/>
    <property type="match status" value="1"/>
</dbReference>
<dbReference type="NCBIfam" id="NF008956">
    <property type="entry name" value="PRK12299.1"/>
    <property type="match status" value="1"/>
</dbReference>
<comment type="subcellular location">
    <subcellularLocation>
        <location evidence="9">Cytoplasm</location>
    </subcellularLocation>
</comment>
<evidence type="ECO:0000256" key="4">
    <source>
        <dbReference type="ARBA" id="ARBA00022723"/>
    </source>
</evidence>
<dbReference type="Pfam" id="PF01926">
    <property type="entry name" value="MMR_HSR1"/>
    <property type="match status" value="1"/>
</dbReference>
<dbReference type="NCBIfam" id="NF008954">
    <property type="entry name" value="PRK12296.1"/>
    <property type="match status" value="1"/>
</dbReference>
<feature type="binding site" evidence="9">
    <location>
        <begin position="211"/>
        <end position="214"/>
    </location>
    <ligand>
        <name>GTP</name>
        <dbReference type="ChEBI" id="CHEBI:37565"/>
    </ligand>
</feature>
<evidence type="ECO:0000256" key="9">
    <source>
        <dbReference type="HAMAP-Rule" id="MF_01454"/>
    </source>
</evidence>
<keyword evidence="8 9" id="KW-0342">GTP-binding</keyword>
<keyword evidence="4 9" id="KW-0479">Metal-binding</keyword>
<dbReference type="EC" id="3.6.5.-" evidence="9"/>
<dbReference type="SUPFAM" id="SSF52540">
    <property type="entry name" value="P-loop containing nucleoside triphosphate hydrolases"/>
    <property type="match status" value="1"/>
</dbReference>
<feature type="binding site" evidence="9">
    <location>
        <position position="191"/>
    </location>
    <ligand>
        <name>Mg(2+)</name>
        <dbReference type="ChEBI" id="CHEBI:18420"/>
    </ligand>
</feature>
<dbReference type="RefSeq" id="WP_074714026.1">
    <property type="nucleotide sequence ID" value="NZ_FNWV01000001.1"/>
</dbReference>
<dbReference type="Gene3D" id="2.70.210.12">
    <property type="entry name" value="GTP1/OBG domain"/>
    <property type="match status" value="1"/>
</dbReference>
<feature type="binding site" evidence="9">
    <location>
        <begin position="309"/>
        <end position="311"/>
    </location>
    <ligand>
        <name>GTP</name>
        <dbReference type="ChEBI" id="CHEBI:37565"/>
    </ligand>
</feature>
<evidence type="ECO:0000256" key="8">
    <source>
        <dbReference type="ARBA" id="ARBA00023134"/>
    </source>
</evidence>
<evidence type="ECO:0000259" key="11">
    <source>
        <dbReference type="PROSITE" id="PS51881"/>
    </source>
</evidence>
<feature type="binding site" evidence="9">
    <location>
        <begin position="189"/>
        <end position="193"/>
    </location>
    <ligand>
        <name>GTP</name>
        <dbReference type="ChEBI" id="CHEBI:37565"/>
    </ligand>
</feature>
<dbReference type="GO" id="GO:0005737">
    <property type="term" value="C:cytoplasm"/>
    <property type="evidence" value="ECO:0007669"/>
    <property type="project" value="UniProtKB-SubCell"/>
</dbReference>
<comment type="cofactor">
    <cofactor evidence="1 9">
        <name>Mg(2+)</name>
        <dbReference type="ChEBI" id="CHEBI:18420"/>
    </cofactor>
</comment>
<evidence type="ECO:0000256" key="3">
    <source>
        <dbReference type="ARBA" id="ARBA00022490"/>
    </source>
</evidence>
<feature type="domain" description="OBG-type G" evidence="10">
    <location>
        <begin position="158"/>
        <end position="328"/>
    </location>
</feature>
<dbReference type="InterPro" id="IPR027417">
    <property type="entry name" value="P-loop_NTPase"/>
</dbReference>
<evidence type="ECO:0000313" key="13">
    <source>
        <dbReference type="EMBL" id="SEH37876.1"/>
    </source>
</evidence>
<dbReference type="OrthoDB" id="9807318at2"/>
<dbReference type="NCBIfam" id="NF008955">
    <property type="entry name" value="PRK12297.1"/>
    <property type="match status" value="1"/>
</dbReference>
<name>A0A1H6HV12_RUMFL</name>